<sequence>MLKQLNTILWAFIYGEVAGYIAGALSGAEFNWVTSGIICGVVGIVAINILDHFVGSNR</sequence>
<comment type="caution">
    <text evidence="2">The sequence shown here is derived from an EMBL/GenBank/DDBJ whole genome shotgun (WGS) entry which is preliminary data.</text>
</comment>
<dbReference type="eggNOG" id="ENOG5030AMT">
    <property type="taxonomic scope" value="Bacteria"/>
</dbReference>
<name>A0A0R1WRW5_9LACO</name>
<dbReference type="Pfam" id="PF11151">
    <property type="entry name" value="DUF2929"/>
    <property type="match status" value="1"/>
</dbReference>
<feature type="transmembrane region" description="Helical" evidence="1">
    <location>
        <begin position="7"/>
        <end position="26"/>
    </location>
</feature>
<reference evidence="2 3" key="1">
    <citation type="journal article" date="2015" name="Genome Announc.">
        <title>Expanding the biotechnology potential of lactobacilli through comparative genomics of 213 strains and associated genera.</title>
        <authorList>
            <person name="Sun Z."/>
            <person name="Harris H.M."/>
            <person name="McCann A."/>
            <person name="Guo C."/>
            <person name="Argimon S."/>
            <person name="Zhang W."/>
            <person name="Yang X."/>
            <person name="Jeffery I.B."/>
            <person name="Cooney J.C."/>
            <person name="Kagawa T.F."/>
            <person name="Liu W."/>
            <person name="Song Y."/>
            <person name="Salvetti E."/>
            <person name="Wrobel A."/>
            <person name="Rasinkangas P."/>
            <person name="Parkhill J."/>
            <person name="Rea M.C."/>
            <person name="O'Sullivan O."/>
            <person name="Ritari J."/>
            <person name="Douillard F.P."/>
            <person name="Paul Ross R."/>
            <person name="Yang R."/>
            <person name="Briner A.E."/>
            <person name="Felis G.E."/>
            <person name="de Vos W.M."/>
            <person name="Barrangou R."/>
            <person name="Klaenhammer T.R."/>
            <person name="Caufield P.W."/>
            <person name="Cui Y."/>
            <person name="Zhang H."/>
            <person name="O'Toole P.W."/>
        </authorList>
    </citation>
    <scope>NUCLEOTIDE SEQUENCE [LARGE SCALE GENOMIC DNA]</scope>
    <source>
        <strain evidence="2 3">DSM 18933</strain>
    </source>
</reference>
<dbReference type="InterPro" id="IPR021324">
    <property type="entry name" value="DUF2929"/>
</dbReference>
<keyword evidence="3" id="KW-1185">Reference proteome</keyword>
<dbReference type="AlphaFoldDB" id="A0A0R1WRW5"/>
<keyword evidence="1" id="KW-1133">Transmembrane helix</keyword>
<dbReference type="EMBL" id="AZGD01000090">
    <property type="protein sequence ID" value="KRM18916.1"/>
    <property type="molecule type" value="Genomic_DNA"/>
</dbReference>
<feature type="transmembrane region" description="Helical" evidence="1">
    <location>
        <begin position="32"/>
        <end position="50"/>
    </location>
</feature>
<keyword evidence="1" id="KW-0812">Transmembrane</keyword>
<evidence type="ECO:0008006" key="4">
    <source>
        <dbReference type="Google" id="ProtNLM"/>
    </source>
</evidence>
<proteinExistence type="predicted"/>
<dbReference type="PATRIC" id="fig|1423755.3.peg.758"/>
<evidence type="ECO:0000313" key="2">
    <source>
        <dbReference type="EMBL" id="KRM18916.1"/>
    </source>
</evidence>
<protein>
    <recommendedName>
        <fullName evidence="4">DUF2929 domain-containing protein</fullName>
    </recommendedName>
</protein>
<dbReference type="OrthoDB" id="2300224at2"/>
<evidence type="ECO:0000256" key="1">
    <source>
        <dbReference type="SAM" id="Phobius"/>
    </source>
</evidence>
<dbReference type="RefSeq" id="WP_025022508.1">
    <property type="nucleotide sequence ID" value="NZ_AZGD01000090.1"/>
</dbReference>
<dbReference type="Proteomes" id="UP000051054">
    <property type="component" value="Unassembled WGS sequence"/>
</dbReference>
<gene>
    <name evidence="2" type="ORF">FC40_GL000705</name>
</gene>
<accession>A0A0R1WRW5</accession>
<keyword evidence="1" id="KW-0472">Membrane</keyword>
<evidence type="ECO:0000313" key="3">
    <source>
        <dbReference type="Proteomes" id="UP000051054"/>
    </source>
</evidence>
<organism evidence="2 3">
    <name type="scientific">Ligilactobacillus hayakitensis DSM 18933 = JCM 14209</name>
    <dbReference type="NCBI Taxonomy" id="1423755"/>
    <lineage>
        <taxon>Bacteria</taxon>
        <taxon>Bacillati</taxon>
        <taxon>Bacillota</taxon>
        <taxon>Bacilli</taxon>
        <taxon>Lactobacillales</taxon>
        <taxon>Lactobacillaceae</taxon>
        <taxon>Ligilactobacillus</taxon>
    </lineage>
</organism>